<dbReference type="SUPFAM" id="SSF53927">
    <property type="entry name" value="Cytidine deaminase-like"/>
    <property type="match status" value="1"/>
</dbReference>
<organism evidence="2 3">
    <name type="scientific">Saccharopolyspora taberi</name>
    <dbReference type="NCBI Taxonomy" id="60895"/>
    <lineage>
        <taxon>Bacteria</taxon>
        <taxon>Bacillati</taxon>
        <taxon>Actinomycetota</taxon>
        <taxon>Actinomycetes</taxon>
        <taxon>Pseudonocardiales</taxon>
        <taxon>Pseudonocardiaceae</taxon>
        <taxon>Saccharopolyspora</taxon>
    </lineage>
</organism>
<dbReference type="CDD" id="cd01285">
    <property type="entry name" value="nucleoside_deaminase"/>
    <property type="match status" value="1"/>
</dbReference>
<feature type="domain" description="CMP/dCMP-type deaminase" evidence="1">
    <location>
        <begin position="3"/>
        <end position="117"/>
    </location>
</feature>
<dbReference type="PROSITE" id="PS51747">
    <property type="entry name" value="CYT_DCMP_DEAMINASES_2"/>
    <property type="match status" value="1"/>
</dbReference>
<dbReference type="Gene3D" id="3.40.140.10">
    <property type="entry name" value="Cytidine Deaminase, domain 2"/>
    <property type="match status" value="1"/>
</dbReference>
<dbReference type="PANTHER" id="PTHR11079:SF179">
    <property type="entry name" value="TRNA(ADENINE(34)) DEAMINASE, CHLOROPLASTIC"/>
    <property type="match status" value="1"/>
</dbReference>
<dbReference type="PANTHER" id="PTHR11079">
    <property type="entry name" value="CYTOSINE DEAMINASE FAMILY MEMBER"/>
    <property type="match status" value="1"/>
</dbReference>
<dbReference type="InterPro" id="IPR002125">
    <property type="entry name" value="CMP_dCMP_dom"/>
</dbReference>
<evidence type="ECO:0000313" key="2">
    <source>
        <dbReference type="EMBL" id="GAA2817525.1"/>
    </source>
</evidence>
<dbReference type="EMBL" id="BAAAUX010000032">
    <property type="protein sequence ID" value="GAA2817525.1"/>
    <property type="molecule type" value="Genomic_DNA"/>
</dbReference>
<dbReference type="InterPro" id="IPR016193">
    <property type="entry name" value="Cytidine_deaminase-like"/>
</dbReference>
<accession>A0ABN3VM08</accession>
<evidence type="ECO:0000313" key="3">
    <source>
        <dbReference type="Proteomes" id="UP001500979"/>
    </source>
</evidence>
<dbReference type="Proteomes" id="UP001500979">
    <property type="component" value="Unassembled WGS sequence"/>
</dbReference>
<dbReference type="Pfam" id="PF00383">
    <property type="entry name" value="dCMP_cyt_deam_1"/>
    <property type="match status" value="1"/>
</dbReference>
<gene>
    <name evidence="2" type="ORF">GCM10010470_61150</name>
</gene>
<evidence type="ECO:0000259" key="1">
    <source>
        <dbReference type="PROSITE" id="PS51747"/>
    </source>
</evidence>
<keyword evidence="3" id="KW-1185">Reference proteome</keyword>
<protein>
    <submittedName>
        <fullName evidence="2">Nucleoside deaminase</fullName>
    </submittedName>
</protein>
<comment type="caution">
    <text evidence="2">The sequence shown here is derived from an EMBL/GenBank/DDBJ whole genome shotgun (WGS) entry which is preliminary data.</text>
</comment>
<sequence>MAEVELAYLRRAIELSVRAREQGDEPFGSLLVGPYGVVLAEDVNTVRTDRDISAHPELKLAVWAGRHLDADTARRTTMYTSCENCAMCSGAMAISGLGRLVFALDGARLAEFRGTPAALGLSAAEVFASAAQPVEVEGPLLAEEALVAHHGWS</sequence>
<reference evidence="2 3" key="1">
    <citation type="journal article" date="2019" name="Int. J. Syst. Evol. Microbiol.">
        <title>The Global Catalogue of Microorganisms (GCM) 10K type strain sequencing project: providing services to taxonomists for standard genome sequencing and annotation.</title>
        <authorList>
            <consortium name="The Broad Institute Genomics Platform"/>
            <consortium name="The Broad Institute Genome Sequencing Center for Infectious Disease"/>
            <person name="Wu L."/>
            <person name="Ma J."/>
        </authorList>
    </citation>
    <scope>NUCLEOTIDE SEQUENCE [LARGE SCALE GENOMIC DNA]</scope>
    <source>
        <strain evidence="2 3">JCM 9383</strain>
    </source>
</reference>
<name>A0ABN3VM08_9PSEU</name>
<dbReference type="RefSeq" id="WP_344685691.1">
    <property type="nucleotide sequence ID" value="NZ_BAAAUX010000032.1"/>
</dbReference>
<proteinExistence type="predicted"/>